<dbReference type="NCBIfam" id="NF008482">
    <property type="entry name" value="PRK11383.1"/>
    <property type="match status" value="1"/>
</dbReference>
<dbReference type="Pfam" id="PF05360">
    <property type="entry name" value="YiaAB"/>
    <property type="match status" value="2"/>
</dbReference>
<accession>A0A0H2Y3M7</accession>
<dbReference type="EMBL" id="CP000308">
    <property type="protein sequence ID" value="ABG12230.1"/>
    <property type="molecule type" value="Genomic_DNA"/>
</dbReference>
<dbReference type="PANTHER" id="PTHR37290">
    <property type="entry name" value="INNER MEMBRANE PROTEIN YIAA-RELATED"/>
    <property type="match status" value="1"/>
</dbReference>
<feature type="transmembrane region" description="Helical" evidence="1">
    <location>
        <begin position="12"/>
        <end position="35"/>
    </location>
</feature>
<feature type="transmembrane region" description="Helical" evidence="1">
    <location>
        <begin position="47"/>
        <end position="66"/>
    </location>
</feature>
<sequence>MDLNMNPNYAKPSAAFTAASWSALLGGFVIFLIGLWNADMQLNERGYYFAVLILGLFSAVSLQKTVRDKLEGLAITSIYYGLCWVAFIVAVLLLCIGLWNATLALSEKGFYGVTFFMTLFGAIAVQKNTRDSAMSSDTESASLFKKVRDQLKAED</sequence>
<gene>
    <name evidence="3" type="ordered locus">YPA_0261</name>
</gene>
<proteinExistence type="predicted"/>
<dbReference type="GO" id="GO:0006974">
    <property type="term" value="P:DNA damage response"/>
    <property type="evidence" value="ECO:0007669"/>
    <property type="project" value="TreeGrafter"/>
</dbReference>
<name>A0A0H2Y3M7_YERPA</name>
<reference evidence="3 4" key="1">
    <citation type="journal article" date="2006" name="J. Bacteriol.">
        <title>Complete genome sequence of Yersinia pestis strains Antiqua and Nepal516: evidence of gene reduction in an emerging pathogen.</title>
        <authorList>
            <person name="Chain P.S."/>
            <person name="Hu P."/>
            <person name="Malfatti S.A."/>
            <person name="Radnedge L."/>
            <person name="Larimer F."/>
            <person name="Vergez L.M."/>
            <person name="Worsham P."/>
            <person name="Chu M.C."/>
            <person name="Andersen G.L."/>
        </authorList>
    </citation>
    <scope>NUCLEOTIDE SEQUENCE [LARGE SCALE GENOMIC DNA]</scope>
    <source>
        <strain evidence="3 4">Antiqua</strain>
    </source>
</reference>
<evidence type="ECO:0000256" key="1">
    <source>
        <dbReference type="SAM" id="Phobius"/>
    </source>
</evidence>
<evidence type="ECO:0000259" key="2">
    <source>
        <dbReference type="Pfam" id="PF05360"/>
    </source>
</evidence>
<dbReference type="InterPro" id="IPR008024">
    <property type="entry name" value="YiaAB"/>
</dbReference>
<dbReference type="KEGG" id="ypa:YPA_0261"/>
<dbReference type="GO" id="GO:0005886">
    <property type="term" value="C:plasma membrane"/>
    <property type="evidence" value="ECO:0007669"/>
    <property type="project" value="TreeGrafter"/>
</dbReference>
<feature type="domain" description="YiaAB two helix" evidence="2">
    <location>
        <begin position="16"/>
        <end position="68"/>
    </location>
</feature>
<dbReference type="AlphaFoldDB" id="A0A0H2Y3M7"/>
<protein>
    <recommendedName>
        <fullName evidence="2">YiaAB two helix domain-containing protein</fullName>
    </recommendedName>
</protein>
<dbReference type="PANTHER" id="PTHR37290:SF1">
    <property type="entry name" value="INNER MEMBRANE PROTEIN YIAA"/>
    <property type="match status" value="1"/>
</dbReference>
<feature type="transmembrane region" description="Helical" evidence="1">
    <location>
        <begin position="78"/>
        <end position="102"/>
    </location>
</feature>
<feature type="domain" description="YiaAB two helix" evidence="2">
    <location>
        <begin position="79"/>
        <end position="131"/>
    </location>
</feature>
<dbReference type="Proteomes" id="UP000001971">
    <property type="component" value="Chromosome"/>
</dbReference>
<evidence type="ECO:0000313" key="3">
    <source>
        <dbReference type="EMBL" id="ABG12230.1"/>
    </source>
</evidence>
<keyword evidence="1" id="KW-1133">Transmembrane helix</keyword>
<organism evidence="3 4">
    <name type="scientific">Yersinia pestis bv. Antiqua (strain Antiqua)</name>
    <dbReference type="NCBI Taxonomy" id="360102"/>
    <lineage>
        <taxon>Bacteria</taxon>
        <taxon>Pseudomonadati</taxon>
        <taxon>Pseudomonadota</taxon>
        <taxon>Gammaproteobacteria</taxon>
        <taxon>Enterobacterales</taxon>
        <taxon>Yersiniaceae</taxon>
        <taxon>Yersinia</taxon>
    </lineage>
</organism>
<keyword evidence="1" id="KW-0812">Transmembrane</keyword>
<evidence type="ECO:0000313" key="4">
    <source>
        <dbReference type="Proteomes" id="UP000001971"/>
    </source>
</evidence>
<feature type="transmembrane region" description="Helical" evidence="1">
    <location>
        <begin position="108"/>
        <end position="125"/>
    </location>
</feature>
<dbReference type="InterPro" id="IPR038972">
    <property type="entry name" value="YiaA-like"/>
</dbReference>
<keyword evidence="1" id="KW-0472">Membrane</keyword>